<organism evidence="8 9">
    <name type="scientific">Thanatephorus cucumeris (strain AG1-IA)</name>
    <name type="common">Rice sheath blight fungus</name>
    <name type="synonym">Rhizoctonia solani</name>
    <dbReference type="NCBI Taxonomy" id="983506"/>
    <lineage>
        <taxon>Eukaryota</taxon>
        <taxon>Fungi</taxon>
        <taxon>Dikarya</taxon>
        <taxon>Basidiomycota</taxon>
        <taxon>Agaricomycotina</taxon>
        <taxon>Agaricomycetes</taxon>
        <taxon>Cantharellales</taxon>
        <taxon>Ceratobasidiaceae</taxon>
        <taxon>Rhizoctonia</taxon>
        <taxon>Rhizoctonia solani AG-1</taxon>
    </lineage>
</organism>
<dbReference type="Proteomes" id="UP000011668">
    <property type="component" value="Unassembled WGS sequence"/>
</dbReference>
<evidence type="ECO:0000256" key="5">
    <source>
        <dbReference type="ARBA" id="ARBA00023163"/>
    </source>
</evidence>
<keyword evidence="9" id="KW-1185">Reference proteome</keyword>
<feature type="compositionally biased region" description="Basic residues" evidence="7">
    <location>
        <begin position="240"/>
        <end position="251"/>
    </location>
</feature>
<evidence type="ECO:0000313" key="9">
    <source>
        <dbReference type="Proteomes" id="UP000011668"/>
    </source>
</evidence>
<evidence type="ECO:0000256" key="3">
    <source>
        <dbReference type="ARBA" id="ARBA00022853"/>
    </source>
</evidence>
<evidence type="ECO:0000256" key="7">
    <source>
        <dbReference type="SAM" id="MobiDB-lite"/>
    </source>
</evidence>
<name>L8WXL2_THACA</name>
<sequence>MVNGTKLIIEISRSKVCLVSNVKSRVPGQMPDDHEFEPQAPDGFLDTLEGEIALFRSIERARPVGMHKHFHMLTLRRSIRNESGFWVNVADIWAKLATLYHLDALDDMDEQQFHPVTGRLIVYPSVWDADELYSYPAFNEFALPYSQFNELMHVRRAASPGAENEKPRKRHLNAGLINDDSDLSDLTEGEDDAETDGATEPPDDTVDDDAEADTPDDTPAVNRRGARKSNARAKQPTKGAKSKSSGKKKKVSLSFAPRNEMKPMNDRIYSHMAYHNHFLCKRFADLLSLQIDSLPRYGPMLLSSLCHTNVRCIPVETSCLKDTVRIHLFRGVINTVGLRPIATRIIGSLDVMCSSLWSPRRNPRGSGACLEGECLLRDLGLADYKFPTHSENLLTMQDGQSICIVPPAGIPGEQEWIIEQRSEDSIALRNLKHNKYAGVAREPTENAQVVPVDNPFEFKVETTEDGQHRYKLYVQSGDQRLYADFSWLRIYPPQCALIPQQFPTKPWEFSYLE</sequence>
<keyword evidence="6" id="KW-0539">Nucleus</keyword>
<dbReference type="Gene3D" id="2.80.10.50">
    <property type="match status" value="1"/>
</dbReference>
<evidence type="ECO:0000256" key="2">
    <source>
        <dbReference type="ARBA" id="ARBA00007117"/>
    </source>
</evidence>
<dbReference type="AlphaFoldDB" id="L8WXL2"/>
<proteinExistence type="inferred from homology"/>
<dbReference type="HOGENOM" id="CLU_531194_0_0_1"/>
<evidence type="ECO:0000256" key="1">
    <source>
        <dbReference type="ARBA" id="ARBA00004123"/>
    </source>
</evidence>
<accession>L8WXL2</accession>
<dbReference type="GO" id="GO:0005634">
    <property type="term" value="C:nucleus"/>
    <property type="evidence" value="ECO:0007669"/>
    <property type="project" value="UniProtKB-SubCell"/>
</dbReference>
<dbReference type="EMBL" id="AFRT01000718">
    <property type="protein sequence ID" value="ELU42786.1"/>
    <property type="molecule type" value="Genomic_DNA"/>
</dbReference>
<dbReference type="PANTHER" id="PTHR13581:SF5">
    <property type="entry name" value="MRG_MORF4L-BINDING PROTEIN"/>
    <property type="match status" value="1"/>
</dbReference>
<gene>
    <name evidence="8" type="ORF">AG1IA_03176</name>
</gene>
<keyword evidence="5" id="KW-0804">Transcription</keyword>
<dbReference type="InterPro" id="IPR012423">
    <property type="entry name" value="Eaf7/MRGBP"/>
</dbReference>
<evidence type="ECO:0000313" key="8">
    <source>
        <dbReference type="EMBL" id="ELU42786.1"/>
    </source>
</evidence>
<evidence type="ECO:0000256" key="6">
    <source>
        <dbReference type="ARBA" id="ARBA00023242"/>
    </source>
</evidence>
<keyword evidence="3" id="KW-0156">Chromatin regulator</keyword>
<comment type="subcellular location">
    <subcellularLocation>
        <location evidence="1">Nucleus</location>
    </subcellularLocation>
</comment>
<dbReference type="OrthoDB" id="5595141at2759"/>
<dbReference type="GO" id="GO:0035267">
    <property type="term" value="C:NuA4 histone acetyltransferase complex"/>
    <property type="evidence" value="ECO:0007669"/>
    <property type="project" value="TreeGrafter"/>
</dbReference>
<comment type="similarity">
    <text evidence="2">Belongs to the EAF7 family.</text>
</comment>
<dbReference type="PANTHER" id="PTHR13581">
    <property type="entry name" value="MRG-BINDING PROTEIN"/>
    <property type="match status" value="1"/>
</dbReference>
<reference evidence="8 9" key="1">
    <citation type="journal article" date="2013" name="Nat. Commun.">
        <title>The evolution and pathogenic mechanisms of the rice sheath blight pathogen.</title>
        <authorList>
            <person name="Zheng A."/>
            <person name="Lin R."/>
            <person name="Xu L."/>
            <person name="Qin P."/>
            <person name="Tang C."/>
            <person name="Ai P."/>
            <person name="Zhang D."/>
            <person name="Liu Y."/>
            <person name="Sun Z."/>
            <person name="Feng H."/>
            <person name="Wang Y."/>
            <person name="Chen Y."/>
            <person name="Liang X."/>
            <person name="Fu R."/>
            <person name="Li Q."/>
            <person name="Zhang J."/>
            <person name="Yu X."/>
            <person name="Xie Z."/>
            <person name="Ding L."/>
            <person name="Guan P."/>
            <person name="Tang J."/>
            <person name="Liang Y."/>
            <person name="Wang S."/>
            <person name="Deng Q."/>
            <person name="Li S."/>
            <person name="Zhu J."/>
            <person name="Wang L."/>
            <person name="Liu H."/>
            <person name="Li P."/>
        </authorList>
    </citation>
    <scope>NUCLEOTIDE SEQUENCE [LARGE SCALE GENOMIC DNA]</scope>
    <source>
        <strain evidence="9">AG-1 IA</strain>
    </source>
</reference>
<dbReference type="GO" id="GO:0006325">
    <property type="term" value="P:chromatin organization"/>
    <property type="evidence" value="ECO:0007669"/>
    <property type="project" value="UniProtKB-KW"/>
</dbReference>
<feature type="region of interest" description="Disordered" evidence="7">
    <location>
        <begin position="159"/>
        <end position="257"/>
    </location>
</feature>
<keyword evidence="4" id="KW-0805">Transcription regulation</keyword>
<evidence type="ECO:0000256" key="4">
    <source>
        <dbReference type="ARBA" id="ARBA00023015"/>
    </source>
</evidence>
<dbReference type="Pfam" id="PF07904">
    <property type="entry name" value="Eaf7"/>
    <property type="match status" value="1"/>
</dbReference>
<feature type="compositionally biased region" description="Acidic residues" evidence="7">
    <location>
        <begin position="179"/>
        <end position="216"/>
    </location>
</feature>
<comment type="caution">
    <text evidence="8">The sequence shown here is derived from an EMBL/GenBank/DDBJ whole genome shotgun (WGS) entry which is preliminary data.</text>
</comment>
<dbReference type="GO" id="GO:0006357">
    <property type="term" value="P:regulation of transcription by RNA polymerase II"/>
    <property type="evidence" value="ECO:0007669"/>
    <property type="project" value="TreeGrafter"/>
</dbReference>
<dbReference type="STRING" id="983506.L8WXL2"/>
<protein>
    <submittedName>
        <fullName evidence="8">CT20 domain-containing protein</fullName>
    </submittedName>
</protein>